<evidence type="ECO:0000313" key="2">
    <source>
        <dbReference type="Proteomes" id="UP000093000"/>
    </source>
</evidence>
<dbReference type="EMBL" id="LUGH01002008">
    <property type="protein sequence ID" value="OBZ80535.1"/>
    <property type="molecule type" value="Genomic_DNA"/>
</dbReference>
<evidence type="ECO:0000313" key="1">
    <source>
        <dbReference type="EMBL" id="OBZ80535.1"/>
    </source>
</evidence>
<protein>
    <submittedName>
        <fullName evidence="1">Uncharacterized protein</fullName>
    </submittedName>
</protein>
<reference evidence="1 2" key="1">
    <citation type="submission" date="2016-03" db="EMBL/GenBank/DDBJ databases">
        <title>Choanephora cucurbitarum.</title>
        <authorList>
            <person name="Min B."/>
            <person name="Park H."/>
            <person name="Park J.-H."/>
            <person name="Shin H.-D."/>
            <person name="Choi I.-G."/>
        </authorList>
    </citation>
    <scope>NUCLEOTIDE SEQUENCE [LARGE SCALE GENOMIC DNA]</scope>
    <source>
        <strain evidence="1 2">KUS-F28377</strain>
    </source>
</reference>
<dbReference type="Proteomes" id="UP000093000">
    <property type="component" value="Unassembled WGS sequence"/>
</dbReference>
<gene>
    <name evidence="1" type="ORF">A0J61_11416</name>
</gene>
<keyword evidence="2" id="KW-1185">Reference proteome</keyword>
<organism evidence="1 2">
    <name type="scientific">Choanephora cucurbitarum</name>
    <dbReference type="NCBI Taxonomy" id="101091"/>
    <lineage>
        <taxon>Eukaryota</taxon>
        <taxon>Fungi</taxon>
        <taxon>Fungi incertae sedis</taxon>
        <taxon>Mucoromycota</taxon>
        <taxon>Mucoromycotina</taxon>
        <taxon>Mucoromycetes</taxon>
        <taxon>Mucorales</taxon>
        <taxon>Mucorineae</taxon>
        <taxon>Choanephoraceae</taxon>
        <taxon>Choanephoroideae</taxon>
        <taxon>Choanephora</taxon>
    </lineage>
</organism>
<comment type="caution">
    <text evidence="1">The sequence shown here is derived from an EMBL/GenBank/DDBJ whole genome shotgun (WGS) entry which is preliminary data.</text>
</comment>
<dbReference type="AlphaFoldDB" id="A0A1C7MUH5"/>
<accession>A0A1C7MUH5</accession>
<proteinExistence type="predicted"/>
<dbReference type="InParanoid" id="A0A1C7MUH5"/>
<sequence length="140" mass="16839">MPEKETDNILKRLNYFKELHFQQLYNTMLPSFLSAHDDFLDYPGDYTDDMPQLWWKFKVQNLKVDTDLFGVPLNKFVLALRRHYSKCLMRFRSSDIKEIKLAARMLSNELVYQSRYYRSYETLLKRANTLVMFLAMESGQ</sequence>
<name>A0A1C7MUH5_9FUNG</name>